<protein>
    <submittedName>
        <fullName evidence="5">TrmH family RNA methyltransferase</fullName>
    </submittedName>
</protein>
<keyword evidence="6" id="KW-1185">Reference proteome</keyword>
<keyword evidence="2 5" id="KW-0489">Methyltransferase</keyword>
<dbReference type="SUPFAM" id="SSF75217">
    <property type="entry name" value="alpha/beta knot"/>
    <property type="match status" value="1"/>
</dbReference>
<sequence>MKRIESSSNAQVKHWKKLVTIRKDRDKSGEFLVEGIHLVEEALKQPSSVLTLIVREGMKIPTNWNLEGITMAEITMEIAKEIAETEYSQGIYAHCVQPTSTQEEQQNWTRILMIDAVQDPGNVGTMIRTADAAGIDAVILGKGTADAYNPKTVRSAQGSHFHIPILKGDLSDWLRAFKSQKIPVYGTSLNDSVTYNHVEPQSRFALIMGNEGSGLSQELLVKTDMNLKIPLLGQAESLNVAVATGILLYTLIPMEK</sequence>
<dbReference type="Pfam" id="PF22435">
    <property type="entry name" value="MRM3-like_sub_bind"/>
    <property type="match status" value="1"/>
</dbReference>
<accession>A0ABW1L7L2</accession>
<dbReference type="Proteomes" id="UP001596170">
    <property type="component" value="Unassembled WGS sequence"/>
</dbReference>
<dbReference type="InterPro" id="IPR029064">
    <property type="entry name" value="Ribosomal_eL30-like_sf"/>
</dbReference>
<dbReference type="Gene3D" id="3.30.1330.30">
    <property type="match status" value="1"/>
</dbReference>
<dbReference type="PANTHER" id="PTHR43191:SF2">
    <property type="entry name" value="RRNA METHYLTRANSFERASE 3, MITOCHONDRIAL"/>
    <property type="match status" value="1"/>
</dbReference>
<dbReference type="PANTHER" id="PTHR43191">
    <property type="entry name" value="RRNA METHYLTRANSFERASE 3"/>
    <property type="match status" value="1"/>
</dbReference>
<keyword evidence="3" id="KW-0808">Transferase</keyword>
<dbReference type="InterPro" id="IPR001537">
    <property type="entry name" value="SpoU_MeTrfase"/>
</dbReference>
<name>A0ABW1L7L2_9BACL</name>
<dbReference type="Pfam" id="PF00588">
    <property type="entry name" value="SpoU_methylase"/>
    <property type="match status" value="1"/>
</dbReference>
<dbReference type="InterPro" id="IPR013123">
    <property type="entry name" value="SpoU_subst-bd"/>
</dbReference>
<reference evidence="6" key="1">
    <citation type="journal article" date="2019" name="Int. J. Syst. Evol. Microbiol.">
        <title>The Global Catalogue of Microorganisms (GCM) 10K type strain sequencing project: providing services to taxonomists for standard genome sequencing and annotation.</title>
        <authorList>
            <consortium name="The Broad Institute Genomics Platform"/>
            <consortium name="The Broad Institute Genome Sequencing Center for Infectious Disease"/>
            <person name="Wu L."/>
            <person name="Ma J."/>
        </authorList>
    </citation>
    <scope>NUCLEOTIDE SEQUENCE [LARGE SCALE GENOMIC DNA]</scope>
    <source>
        <strain evidence="6">CCUG 54527</strain>
    </source>
</reference>
<organism evidence="5 6">
    <name type="scientific">Paenisporosarcina macmurdoensis</name>
    <dbReference type="NCBI Taxonomy" id="212659"/>
    <lineage>
        <taxon>Bacteria</taxon>
        <taxon>Bacillati</taxon>
        <taxon>Bacillota</taxon>
        <taxon>Bacilli</taxon>
        <taxon>Bacillales</taxon>
        <taxon>Caryophanaceae</taxon>
        <taxon>Paenisporosarcina</taxon>
    </lineage>
</organism>
<evidence type="ECO:0000256" key="3">
    <source>
        <dbReference type="ARBA" id="ARBA00022679"/>
    </source>
</evidence>
<dbReference type="SMART" id="SM00967">
    <property type="entry name" value="SpoU_sub_bind"/>
    <property type="match status" value="1"/>
</dbReference>
<comment type="caution">
    <text evidence="5">The sequence shown here is derived from an EMBL/GenBank/DDBJ whole genome shotgun (WGS) entry which is preliminary data.</text>
</comment>
<dbReference type="GO" id="GO:0032259">
    <property type="term" value="P:methylation"/>
    <property type="evidence" value="ECO:0007669"/>
    <property type="project" value="UniProtKB-KW"/>
</dbReference>
<evidence type="ECO:0000313" key="5">
    <source>
        <dbReference type="EMBL" id="MFC6039246.1"/>
    </source>
</evidence>
<evidence type="ECO:0000259" key="4">
    <source>
        <dbReference type="SMART" id="SM00967"/>
    </source>
</evidence>
<evidence type="ECO:0000256" key="1">
    <source>
        <dbReference type="ARBA" id="ARBA00007228"/>
    </source>
</evidence>
<dbReference type="GO" id="GO:0008168">
    <property type="term" value="F:methyltransferase activity"/>
    <property type="evidence" value="ECO:0007669"/>
    <property type="project" value="UniProtKB-KW"/>
</dbReference>
<evidence type="ECO:0000313" key="6">
    <source>
        <dbReference type="Proteomes" id="UP001596170"/>
    </source>
</evidence>
<dbReference type="RefSeq" id="WP_377733325.1">
    <property type="nucleotide sequence ID" value="NZ_JBHSRI010000007.1"/>
</dbReference>
<dbReference type="SUPFAM" id="SSF55315">
    <property type="entry name" value="L30e-like"/>
    <property type="match status" value="1"/>
</dbReference>
<dbReference type="InterPro" id="IPR053888">
    <property type="entry name" value="MRM3-like_sub_bind"/>
</dbReference>
<dbReference type="InterPro" id="IPR029028">
    <property type="entry name" value="Alpha/beta_knot_MTases"/>
</dbReference>
<dbReference type="InterPro" id="IPR029026">
    <property type="entry name" value="tRNA_m1G_MTases_N"/>
</dbReference>
<dbReference type="InterPro" id="IPR051259">
    <property type="entry name" value="rRNA_Methyltransferase"/>
</dbReference>
<dbReference type="CDD" id="cd18095">
    <property type="entry name" value="SpoU-like_rRNA-MTase"/>
    <property type="match status" value="1"/>
</dbReference>
<feature type="domain" description="RNA 2-O ribose methyltransferase substrate binding" evidence="4">
    <location>
        <begin position="32"/>
        <end position="101"/>
    </location>
</feature>
<evidence type="ECO:0000256" key="2">
    <source>
        <dbReference type="ARBA" id="ARBA00022603"/>
    </source>
</evidence>
<proteinExistence type="inferred from homology"/>
<dbReference type="EMBL" id="JBHSRI010000007">
    <property type="protein sequence ID" value="MFC6039246.1"/>
    <property type="molecule type" value="Genomic_DNA"/>
</dbReference>
<gene>
    <name evidence="5" type="ORF">ACFPYN_07310</name>
</gene>
<dbReference type="Gene3D" id="3.40.1280.10">
    <property type="match status" value="1"/>
</dbReference>
<comment type="similarity">
    <text evidence="1">Belongs to the class IV-like SAM-binding methyltransferase superfamily. RNA methyltransferase TrmH family.</text>
</comment>